<dbReference type="InterPro" id="IPR007339">
    <property type="entry name" value="RclC-like"/>
</dbReference>
<evidence type="ECO:0000313" key="3">
    <source>
        <dbReference type="Proteomes" id="UP000255528"/>
    </source>
</evidence>
<feature type="transmembrane region" description="Helical" evidence="1">
    <location>
        <begin position="62"/>
        <end position="86"/>
    </location>
</feature>
<keyword evidence="1" id="KW-1133">Transmembrane helix</keyword>
<evidence type="ECO:0000256" key="1">
    <source>
        <dbReference type="SAM" id="Phobius"/>
    </source>
</evidence>
<dbReference type="RefSeq" id="WP_115628413.1">
    <property type="nucleotide sequence ID" value="NZ_UIGI01000001.1"/>
</dbReference>
<evidence type="ECO:0000313" key="2">
    <source>
        <dbReference type="EMBL" id="SUW63724.1"/>
    </source>
</evidence>
<dbReference type="AlphaFoldDB" id="A0A381C743"/>
<accession>A0A381C743</accession>
<name>A0A381C743_9ENTR</name>
<keyword evidence="1" id="KW-0472">Membrane</keyword>
<feature type="transmembrane region" description="Helical" evidence="1">
    <location>
        <begin position="93"/>
        <end position="116"/>
    </location>
</feature>
<proteinExistence type="predicted"/>
<feature type="transmembrane region" description="Helical" evidence="1">
    <location>
        <begin position="122"/>
        <end position="141"/>
    </location>
</feature>
<reference evidence="2 3" key="1">
    <citation type="submission" date="2018-06" db="EMBL/GenBank/DDBJ databases">
        <authorList>
            <consortium name="Pathogen Informatics"/>
            <person name="Doyle S."/>
        </authorList>
    </citation>
    <scope>NUCLEOTIDE SEQUENCE [LARGE SCALE GENOMIC DNA]</scope>
    <source>
        <strain evidence="2 3">NCTC12119</strain>
    </source>
</reference>
<keyword evidence="1" id="KW-0812">Transmembrane</keyword>
<dbReference type="Pfam" id="PF04224">
    <property type="entry name" value="DUF417"/>
    <property type="match status" value="1"/>
</dbReference>
<dbReference type="EMBL" id="UIGI01000001">
    <property type="protein sequence ID" value="SUW63724.1"/>
    <property type="molecule type" value="Genomic_DNA"/>
</dbReference>
<sequence length="151" mass="16777">MNTTTQHPLLNKIIYILSKIDIAILRLSVIVIFALFGTYKWFDFEVQALEPLISTTWLHVLYTLFGVNGGSYFLGVMETLTFLALIIGFSRPLFGAAGAFMVIMTGITTLSLLPQLGKIDSFIIKDILLIGAGAVLLKNDLVRLNEVLKKR</sequence>
<protein>
    <submittedName>
        <fullName evidence="2">Predicted membrane protein</fullName>
    </submittedName>
</protein>
<feature type="transmembrane region" description="Helical" evidence="1">
    <location>
        <begin position="20"/>
        <end position="42"/>
    </location>
</feature>
<organism evidence="2 3">
    <name type="scientific">Buttiauxella agrestis</name>
    <dbReference type="NCBI Taxonomy" id="82977"/>
    <lineage>
        <taxon>Bacteria</taxon>
        <taxon>Pseudomonadati</taxon>
        <taxon>Pseudomonadota</taxon>
        <taxon>Gammaproteobacteria</taxon>
        <taxon>Enterobacterales</taxon>
        <taxon>Enterobacteriaceae</taxon>
        <taxon>Buttiauxella</taxon>
    </lineage>
</organism>
<dbReference type="Proteomes" id="UP000255528">
    <property type="component" value="Unassembled WGS sequence"/>
</dbReference>
<gene>
    <name evidence="2" type="ORF">NCTC12119_02220</name>
</gene>